<dbReference type="RefSeq" id="WP_120168179.1">
    <property type="nucleotide sequence ID" value="NZ_MCIB01000008.1"/>
</dbReference>
<name>A0A419T691_9FIRM</name>
<dbReference type="AlphaFoldDB" id="A0A419T691"/>
<dbReference type="Proteomes" id="UP000284177">
    <property type="component" value="Unassembled WGS sequence"/>
</dbReference>
<comment type="similarity">
    <text evidence="1 2">Belongs to the UPF0251 family.</text>
</comment>
<dbReference type="EMBL" id="MCIB01000008">
    <property type="protein sequence ID" value="RKD32981.1"/>
    <property type="molecule type" value="Genomic_DNA"/>
</dbReference>
<proteinExistence type="inferred from homology"/>
<evidence type="ECO:0000256" key="1">
    <source>
        <dbReference type="ARBA" id="ARBA00009350"/>
    </source>
</evidence>
<evidence type="ECO:0000313" key="4">
    <source>
        <dbReference type="Proteomes" id="UP000284177"/>
    </source>
</evidence>
<accession>A0A419T691</accession>
<comment type="caution">
    <text evidence="3">The sequence shown here is derived from an EMBL/GenBank/DDBJ whole genome shotgun (WGS) entry which is preliminary data.</text>
</comment>
<dbReference type="HAMAP" id="MF_00674">
    <property type="entry name" value="UPF0251"/>
    <property type="match status" value="1"/>
</dbReference>
<dbReference type="PANTHER" id="PTHR37478">
    <property type="match status" value="1"/>
</dbReference>
<evidence type="ECO:0000256" key="2">
    <source>
        <dbReference type="HAMAP-Rule" id="MF_00674"/>
    </source>
</evidence>
<sequence length="157" mass="18592">MPRPVKWRRVEIIPEYKHFKPSNIPACELEENILKIEELEAVRLKDLEGLDQESCAERMAISRQTFQRIYNSAKKKIADSLVNGKAIRIRGGNYTRNLCTIKCNECGNEWESRVEDIEENQNNEKICPECGSTDLYCKEKENNRYCRHRCRRRKGRR</sequence>
<protein>
    <recommendedName>
        <fullName evidence="2">UPF0251 protein BET03_10220</fullName>
    </recommendedName>
</protein>
<gene>
    <name evidence="3" type="ORF">BET03_10220</name>
</gene>
<keyword evidence="4" id="KW-1185">Reference proteome</keyword>
<dbReference type="Pfam" id="PF02001">
    <property type="entry name" value="DUF134"/>
    <property type="match status" value="1"/>
</dbReference>
<reference evidence="3 4" key="1">
    <citation type="submission" date="2016-08" db="EMBL/GenBank/DDBJ databases">
        <title>Novel Firmicutes and Novel Genomes.</title>
        <authorList>
            <person name="Poppleton D.I."/>
            <person name="Gribaldo S."/>
        </authorList>
    </citation>
    <scope>NUCLEOTIDE SEQUENCE [LARGE SCALE GENOMIC DNA]</scope>
    <source>
        <strain evidence="3 4">CTT3</strain>
    </source>
</reference>
<organism evidence="3 4">
    <name type="scientific">Thermohalobacter berrensis</name>
    <dbReference type="NCBI Taxonomy" id="99594"/>
    <lineage>
        <taxon>Bacteria</taxon>
        <taxon>Bacillati</taxon>
        <taxon>Bacillota</taxon>
        <taxon>Tissierellia</taxon>
        <taxon>Tissierellales</taxon>
        <taxon>Thermohalobacteraceae</taxon>
        <taxon>Thermohalobacter</taxon>
    </lineage>
</organism>
<dbReference type="InterPro" id="IPR002852">
    <property type="entry name" value="UPF0251"/>
</dbReference>
<evidence type="ECO:0000313" key="3">
    <source>
        <dbReference type="EMBL" id="RKD32981.1"/>
    </source>
</evidence>
<dbReference type="OrthoDB" id="280278at2"/>
<dbReference type="PANTHER" id="PTHR37478:SF2">
    <property type="entry name" value="UPF0251 PROTEIN TK0562"/>
    <property type="match status" value="1"/>
</dbReference>